<organism evidence="2 3">
    <name type="scientific">Salipiger mucosus DSM 16094</name>
    <dbReference type="NCBI Taxonomy" id="1123237"/>
    <lineage>
        <taxon>Bacteria</taxon>
        <taxon>Pseudomonadati</taxon>
        <taxon>Pseudomonadota</taxon>
        <taxon>Alphaproteobacteria</taxon>
        <taxon>Rhodobacterales</taxon>
        <taxon>Roseobacteraceae</taxon>
        <taxon>Salipiger</taxon>
    </lineage>
</organism>
<gene>
    <name evidence="2" type="ORF">Salmuc_00985</name>
</gene>
<evidence type="ECO:0000313" key="3">
    <source>
        <dbReference type="Proteomes" id="UP000015347"/>
    </source>
</evidence>
<dbReference type="Proteomes" id="UP000015347">
    <property type="component" value="Unassembled WGS sequence"/>
</dbReference>
<dbReference type="Gene3D" id="3.60.21.10">
    <property type="match status" value="1"/>
</dbReference>
<evidence type="ECO:0000259" key="1">
    <source>
        <dbReference type="Pfam" id="PF00149"/>
    </source>
</evidence>
<dbReference type="STRING" id="1123237.Salmuc_00985"/>
<reference evidence="3" key="1">
    <citation type="journal article" date="2014" name="Stand. Genomic Sci.">
        <title>Genome sequence of the exopolysaccharide-producing Salipiger mucosus type strain (DSM 16094(T)), a moderately halophilic member of the Roseobacter clade.</title>
        <authorList>
            <person name="Riedel T."/>
            <person name="Spring S."/>
            <person name="Fiebig A."/>
            <person name="Petersen J."/>
            <person name="Kyrpides N.C."/>
            <person name="Goker M."/>
            <person name="Klenk H.P."/>
        </authorList>
    </citation>
    <scope>NUCLEOTIDE SEQUENCE [LARGE SCALE GENOMIC DNA]</scope>
    <source>
        <strain evidence="3">DSM 16094</strain>
    </source>
</reference>
<dbReference type="GO" id="GO:0016791">
    <property type="term" value="F:phosphatase activity"/>
    <property type="evidence" value="ECO:0007669"/>
    <property type="project" value="TreeGrafter"/>
</dbReference>
<dbReference type="GO" id="GO:0110154">
    <property type="term" value="P:RNA decapping"/>
    <property type="evidence" value="ECO:0007669"/>
    <property type="project" value="TreeGrafter"/>
</dbReference>
<feature type="domain" description="Calcineurin-like phosphoesterase" evidence="1">
    <location>
        <begin position="31"/>
        <end position="221"/>
    </location>
</feature>
<dbReference type="AlphaFoldDB" id="S9QMK0"/>
<dbReference type="GO" id="GO:0008803">
    <property type="term" value="F:bis(5'-nucleosyl)-tetraphosphatase (symmetrical) activity"/>
    <property type="evidence" value="ECO:0007669"/>
    <property type="project" value="TreeGrafter"/>
</dbReference>
<dbReference type="CDD" id="cd00144">
    <property type="entry name" value="MPP_PPP_family"/>
    <property type="match status" value="1"/>
</dbReference>
<evidence type="ECO:0000313" key="2">
    <source>
        <dbReference type="EMBL" id="EPX82666.1"/>
    </source>
</evidence>
<dbReference type="InterPro" id="IPR050126">
    <property type="entry name" value="Ap4A_hydrolase"/>
</dbReference>
<dbReference type="PANTHER" id="PTHR42850:SF4">
    <property type="entry name" value="ZINC-DEPENDENT ENDOPOLYPHOSPHATASE"/>
    <property type="match status" value="1"/>
</dbReference>
<dbReference type="GO" id="GO:0005737">
    <property type="term" value="C:cytoplasm"/>
    <property type="evidence" value="ECO:0007669"/>
    <property type="project" value="TreeGrafter"/>
</dbReference>
<dbReference type="InterPro" id="IPR004843">
    <property type="entry name" value="Calcineurin-like_PHP"/>
</dbReference>
<dbReference type="PANTHER" id="PTHR42850">
    <property type="entry name" value="METALLOPHOSPHOESTERASE"/>
    <property type="match status" value="1"/>
</dbReference>
<dbReference type="EMBL" id="APVH01000020">
    <property type="protein sequence ID" value="EPX82666.1"/>
    <property type="molecule type" value="Genomic_DNA"/>
</dbReference>
<dbReference type="HOGENOM" id="CLU_023125_4_1_5"/>
<accession>S9QMK0</accession>
<dbReference type="Pfam" id="PF00149">
    <property type="entry name" value="Metallophos"/>
    <property type="match status" value="1"/>
</dbReference>
<dbReference type="eggNOG" id="COG0639">
    <property type="taxonomic scope" value="Bacteria"/>
</dbReference>
<comment type="caution">
    <text evidence="2">The sequence shown here is derived from an EMBL/GenBank/DDBJ whole genome shotgun (WGS) entry which is preliminary data.</text>
</comment>
<dbReference type="SUPFAM" id="SSF56300">
    <property type="entry name" value="Metallo-dependent phosphatases"/>
    <property type="match status" value="1"/>
</dbReference>
<sequence length="261" mass="28684">METAYFPGMRFFRRKRAPKIAFDAPLSPELPFYAVGDIHGCEGLVRQLLTRLEAGSDADAAKLVFVGDYIDRGDESAQVLTLLSGIQEEMGRESVICLRGNHEQMLIDCLDDPVGTGARWIRNGGLQTLASYGVAPPQRAEGDDAWLAMRDSLREAIGERVETWLRGLPVIWRTGNVVVVHAGADPAVPIDDQWEDILVWGHPDFRKRPRTDGLWIVHGHTIVDAAHSENGRIAVDTGAYATGRLTAAHVREGAVDFFSTG</sequence>
<proteinExistence type="predicted"/>
<protein>
    <submittedName>
        <fullName evidence="2">Serine/threonine protein phosphatase</fullName>
    </submittedName>
</protein>
<name>S9QMK0_9RHOB</name>
<keyword evidence="3" id="KW-1185">Reference proteome</keyword>
<dbReference type="InterPro" id="IPR029052">
    <property type="entry name" value="Metallo-depent_PP-like"/>
</dbReference>